<dbReference type="Pfam" id="PF00173">
    <property type="entry name" value="Cyt-b5"/>
    <property type="match status" value="1"/>
</dbReference>
<feature type="compositionally biased region" description="Low complexity" evidence="5">
    <location>
        <begin position="26"/>
        <end position="42"/>
    </location>
</feature>
<dbReference type="PANTHER" id="PTHR19353">
    <property type="entry name" value="FATTY ACID DESATURASE 2"/>
    <property type="match status" value="1"/>
</dbReference>
<dbReference type="AlphaFoldDB" id="A0AAU7E3N6"/>
<accession>A0AAU7E3N6</accession>
<dbReference type="Gene3D" id="3.10.120.10">
    <property type="entry name" value="Cytochrome b5-like heme/steroid binding domain"/>
    <property type="match status" value="1"/>
</dbReference>
<dbReference type="PANTHER" id="PTHR19353:SF19">
    <property type="entry name" value="DELTA(5) FATTY ACID DESATURASE C-RELATED"/>
    <property type="match status" value="1"/>
</dbReference>
<dbReference type="PROSITE" id="PS50255">
    <property type="entry name" value="CYTOCHROME_B5_2"/>
    <property type="match status" value="1"/>
</dbReference>
<organism evidence="7">
    <name type="scientific">Prorocentrum micans</name>
    <name type="common">Red tide dinoflagellate</name>
    <dbReference type="NCBI Taxonomy" id="2945"/>
    <lineage>
        <taxon>Eukaryota</taxon>
        <taxon>Sar</taxon>
        <taxon>Alveolata</taxon>
        <taxon>Dinophyceae</taxon>
        <taxon>Prorocentrales</taxon>
        <taxon>Prorocentraceae</taxon>
        <taxon>Prorocentrum</taxon>
    </lineage>
</organism>
<keyword evidence="4" id="KW-1133">Transmembrane helix</keyword>
<evidence type="ECO:0000313" key="7">
    <source>
        <dbReference type="EMBL" id="XBH45619.1"/>
    </source>
</evidence>
<evidence type="ECO:0000256" key="5">
    <source>
        <dbReference type="SAM" id="MobiDB-lite"/>
    </source>
</evidence>
<feature type="transmembrane region" description="Helical" evidence="4">
    <location>
        <begin position="166"/>
        <end position="186"/>
    </location>
</feature>
<evidence type="ECO:0000256" key="4">
    <source>
        <dbReference type="RuleBase" id="RU362121"/>
    </source>
</evidence>
<evidence type="ECO:0000256" key="2">
    <source>
        <dbReference type="ARBA" id="ARBA00022723"/>
    </source>
</evidence>
<dbReference type="GO" id="GO:0020037">
    <property type="term" value="F:heme binding"/>
    <property type="evidence" value="ECO:0007669"/>
    <property type="project" value="UniProtKB-UniRule"/>
</dbReference>
<proteinExistence type="evidence at transcript level"/>
<keyword evidence="1 4" id="KW-0349">Heme</keyword>
<dbReference type="EMBL" id="PP848195">
    <property type="protein sequence ID" value="XBH45619.1"/>
    <property type="molecule type" value="mRNA"/>
</dbReference>
<feature type="region of interest" description="Disordered" evidence="5">
    <location>
        <begin position="1"/>
        <end position="62"/>
    </location>
</feature>
<evidence type="ECO:0000256" key="1">
    <source>
        <dbReference type="ARBA" id="ARBA00022617"/>
    </source>
</evidence>
<protein>
    <submittedName>
        <fullName evidence="7">Delta-6 fatty acid desaturase</fullName>
    </submittedName>
</protein>
<dbReference type="GO" id="GO:0016717">
    <property type="term" value="F:oxidoreductase activity, acting on paired donors, with oxidation of a pair of donors resulting in the reduction of molecular oxygen to two molecules of water"/>
    <property type="evidence" value="ECO:0007669"/>
    <property type="project" value="TreeGrafter"/>
</dbReference>
<evidence type="ECO:0000259" key="6">
    <source>
        <dbReference type="PROSITE" id="PS50255"/>
    </source>
</evidence>
<keyword evidence="4" id="KW-0812">Transmembrane</keyword>
<feature type="transmembrane region" description="Helical" evidence="4">
    <location>
        <begin position="274"/>
        <end position="297"/>
    </location>
</feature>
<comment type="caution">
    <text evidence="4">Lacks conserved residue(s) required for the propagation of feature annotation.</text>
</comment>
<keyword evidence="3 4" id="KW-0408">Iron</keyword>
<dbReference type="GO" id="GO:0042759">
    <property type="term" value="P:long-chain fatty acid biosynthetic process"/>
    <property type="evidence" value="ECO:0007669"/>
    <property type="project" value="UniProtKB-ARBA"/>
</dbReference>
<keyword evidence="4" id="KW-0472">Membrane</keyword>
<dbReference type="InterPro" id="IPR012171">
    <property type="entry name" value="Fatty_acid_desaturase"/>
</dbReference>
<feature type="domain" description="Cytochrome b5 heme-binding" evidence="6">
    <location>
        <begin position="79"/>
        <end position="122"/>
    </location>
</feature>
<comment type="similarity">
    <text evidence="4">Belongs to the cytochrome b5 family.</text>
</comment>
<dbReference type="SUPFAM" id="SSF55856">
    <property type="entry name" value="Cytochrome b5-like heme/steroid binding domain"/>
    <property type="match status" value="1"/>
</dbReference>
<sequence>MVTAVGPASRSMDDGTASRPTKNIHTADSADVAEESAASTDAGSPRRGDSDVDTPAASKGFAEVPQVPEAACNPKLWYIHGQAYDLSGFVDKHPGGRLAILSGRGRDCTALFESYHPWNDRHRKVLKSFGPAPPPPDPFYEEIKARVREVFPKGGKETKMRLRTKIVLSALWCVMIYLFFGVRTPLSCALSGVLMATVGTRLAHEGGHYQVSSREWVNRLALFLGYFPTGPSMGWHYRHVISHHAHTNQDGAHSDVDVAYIWIADKLPGWMKVLILPGLPIGVMLEIGVKTMFELVVVGSMAGHRSDRWLGHMLPEALVWLAVHLWFGPSCLCYALMYFTAGAIFVPTSQVAHAIVFPDQRDHSSWAKMQIAESVDFASTSDFWFHLAMGLTTQVEHHLFPGVGHHCYNTIRLITREVCAKHGVTHYDISAKKAFGALWTRWISGAAAHLD</sequence>
<evidence type="ECO:0000256" key="3">
    <source>
        <dbReference type="ARBA" id="ARBA00023004"/>
    </source>
</evidence>
<dbReference type="InterPro" id="IPR018506">
    <property type="entry name" value="Cyt_B5_heme-BS"/>
</dbReference>
<feature type="transmembrane region" description="Helical" evidence="4">
    <location>
        <begin position="318"/>
        <end position="339"/>
    </location>
</feature>
<dbReference type="GO" id="GO:0016020">
    <property type="term" value="C:membrane"/>
    <property type="evidence" value="ECO:0007669"/>
    <property type="project" value="TreeGrafter"/>
</dbReference>
<dbReference type="InterPro" id="IPR036400">
    <property type="entry name" value="Cyt_B5-like_heme/steroid_sf"/>
</dbReference>
<dbReference type="InterPro" id="IPR001199">
    <property type="entry name" value="Cyt_B5-like_heme/steroid-bd"/>
</dbReference>
<dbReference type="PROSITE" id="PS00191">
    <property type="entry name" value="CYTOCHROME_B5_1"/>
    <property type="match status" value="1"/>
</dbReference>
<name>A0AAU7E3N6_PROMC</name>
<keyword evidence="2 4" id="KW-0479">Metal-binding</keyword>
<dbReference type="GO" id="GO:0046872">
    <property type="term" value="F:metal ion binding"/>
    <property type="evidence" value="ECO:0007669"/>
    <property type="project" value="UniProtKB-UniRule"/>
</dbReference>
<dbReference type="SMART" id="SM01117">
    <property type="entry name" value="Cyt-b5"/>
    <property type="match status" value="1"/>
</dbReference>
<reference evidence="7" key="1">
    <citation type="submission" date="2024-05" db="EMBL/GenBank/DDBJ databases">
        <title>Structural analysis of a membrane-associated delta-6 fatty acid desaturase from Prorocentrum micans.</title>
        <authorList>
            <person name="Du Z."/>
            <person name="Sun K."/>
            <person name="Qiu X."/>
        </authorList>
    </citation>
    <scope>NUCLEOTIDE SEQUENCE</scope>
    <source>
        <strain evidence="7">CCMP1589</strain>
    </source>
</reference>
<dbReference type="GO" id="GO:0006636">
    <property type="term" value="P:unsaturated fatty acid biosynthetic process"/>
    <property type="evidence" value="ECO:0007669"/>
    <property type="project" value="UniProtKB-ARBA"/>
</dbReference>
<dbReference type="Pfam" id="PF00487">
    <property type="entry name" value="FA_desaturase"/>
    <property type="match status" value="1"/>
</dbReference>
<dbReference type="InterPro" id="IPR005804">
    <property type="entry name" value="FA_desaturase_dom"/>
</dbReference>